<evidence type="ECO:0000313" key="1">
    <source>
        <dbReference type="EMBL" id="KAF5201797.1"/>
    </source>
</evidence>
<dbReference type="EMBL" id="JABWDY010008964">
    <property type="protein sequence ID" value="KAF5201797.1"/>
    <property type="molecule type" value="Genomic_DNA"/>
</dbReference>
<protein>
    <submittedName>
        <fullName evidence="1">Uncharacterized protein</fullName>
    </submittedName>
</protein>
<name>A0A7J6WXZ6_THATH</name>
<dbReference type="Proteomes" id="UP000554482">
    <property type="component" value="Unassembled WGS sequence"/>
</dbReference>
<evidence type="ECO:0000313" key="2">
    <source>
        <dbReference type="Proteomes" id="UP000554482"/>
    </source>
</evidence>
<organism evidence="1 2">
    <name type="scientific">Thalictrum thalictroides</name>
    <name type="common">Rue-anemone</name>
    <name type="synonym">Anemone thalictroides</name>
    <dbReference type="NCBI Taxonomy" id="46969"/>
    <lineage>
        <taxon>Eukaryota</taxon>
        <taxon>Viridiplantae</taxon>
        <taxon>Streptophyta</taxon>
        <taxon>Embryophyta</taxon>
        <taxon>Tracheophyta</taxon>
        <taxon>Spermatophyta</taxon>
        <taxon>Magnoliopsida</taxon>
        <taxon>Ranunculales</taxon>
        <taxon>Ranunculaceae</taxon>
        <taxon>Thalictroideae</taxon>
        <taxon>Thalictrum</taxon>
    </lineage>
</organism>
<dbReference type="AlphaFoldDB" id="A0A7J6WXZ6"/>
<comment type="caution">
    <text evidence="1">The sequence shown here is derived from an EMBL/GenBank/DDBJ whole genome shotgun (WGS) entry which is preliminary data.</text>
</comment>
<reference evidence="1 2" key="1">
    <citation type="submission" date="2020-06" db="EMBL/GenBank/DDBJ databases">
        <title>Transcriptomic and genomic resources for Thalictrum thalictroides and T. hernandezii: Facilitating candidate gene discovery in an emerging model plant lineage.</title>
        <authorList>
            <person name="Arias T."/>
            <person name="Riano-Pachon D.M."/>
            <person name="Di Stilio V.S."/>
        </authorList>
    </citation>
    <scope>NUCLEOTIDE SEQUENCE [LARGE SCALE GENOMIC DNA]</scope>
    <source>
        <strain evidence="2">cv. WT478/WT964</strain>
        <tissue evidence="1">Leaves</tissue>
    </source>
</reference>
<gene>
    <name evidence="1" type="ORF">FRX31_008616</name>
</gene>
<proteinExistence type="predicted"/>
<sequence>MSVYLSTTRGNMSMVLMDSECFCRGVSGDVKIFGLCRSGYASDDEQPWFIDLDGKWNMRVIIYLA</sequence>
<accession>A0A7J6WXZ6</accession>
<keyword evidence="2" id="KW-1185">Reference proteome</keyword>